<name>A0AAU9IG27_9CILI</name>
<comment type="catalytic activity">
    <reaction evidence="8">
        <text>L-threonyl-[protein] + ATP = O-phospho-L-threonyl-[protein] + ADP + H(+)</text>
        <dbReference type="Rhea" id="RHEA:46608"/>
        <dbReference type="Rhea" id="RHEA-COMP:11060"/>
        <dbReference type="Rhea" id="RHEA-COMP:11605"/>
        <dbReference type="ChEBI" id="CHEBI:15378"/>
        <dbReference type="ChEBI" id="CHEBI:30013"/>
        <dbReference type="ChEBI" id="CHEBI:30616"/>
        <dbReference type="ChEBI" id="CHEBI:61977"/>
        <dbReference type="ChEBI" id="CHEBI:456216"/>
        <dbReference type="EC" id="2.7.11.1"/>
    </reaction>
</comment>
<dbReference type="FunFam" id="1.10.510.10:FF:000008">
    <property type="entry name" value="Non-specific serine/threonine protein kinase"/>
    <property type="match status" value="1"/>
</dbReference>
<dbReference type="PROSITE" id="PS50011">
    <property type="entry name" value="PROTEIN_KINASE_DOM"/>
    <property type="match status" value="1"/>
</dbReference>
<evidence type="ECO:0000259" key="12">
    <source>
        <dbReference type="PROSITE" id="PS50011"/>
    </source>
</evidence>
<evidence type="ECO:0000256" key="3">
    <source>
        <dbReference type="ARBA" id="ARBA00022553"/>
    </source>
</evidence>
<gene>
    <name evidence="14" type="ORF">BSTOLATCC_MIC6536</name>
</gene>
<keyword evidence="7 10" id="KW-0067">ATP-binding</keyword>
<comment type="catalytic activity">
    <reaction evidence="9">
        <text>L-seryl-[protein] + ATP = O-phospho-L-seryl-[protein] + ADP + H(+)</text>
        <dbReference type="Rhea" id="RHEA:17989"/>
        <dbReference type="Rhea" id="RHEA-COMP:9863"/>
        <dbReference type="Rhea" id="RHEA-COMP:11604"/>
        <dbReference type="ChEBI" id="CHEBI:15378"/>
        <dbReference type="ChEBI" id="CHEBI:29999"/>
        <dbReference type="ChEBI" id="CHEBI:30616"/>
        <dbReference type="ChEBI" id="CHEBI:83421"/>
        <dbReference type="ChEBI" id="CHEBI:456216"/>
        <dbReference type="EC" id="2.7.11.1"/>
    </reaction>
</comment>
<dbReference type="CDD" id="cd05123">
    <property type="entry name" value="STKc_AGC"/>
    <property type="match status" value="1"/>
</dbReference>
<evidence type="ECO:0000256" key="10">
    <source>
        <dbReference type="PROSITE-ProRule" id="PRU10141"/>
    </source>
</evidence>
<evidence type="ECO:0000259" key="13">
    <source>
        <dbReference type="PROSITE" id="PS51285"/>
    </source>
</evidence>
<feature type="domain" description="Protein kinase" evidence="12">
    <location>
        <begin position="14"/>
        <end position="271"/>
    </location>
</feature>
<evidence type="ECO:0000256" key="11">
    <source>
        <dbReference type="RuleBase" id="RU000304"/>
    </source>
</evidence>
<keyword evidence="2 11" id="KW-0723">Serine/threonine-protein kinase</keyword>
<sequence>MAIEHRHQISIEDFNLLSVIGKGSYGKVLLVRKRDTQQVYAMKILKKKHLAAKNQIEHTRTERSILERIRHPYIVKLCYAFQNAQKLYFVLDYCPGGELFFHLNHAKRFDEERARFYAGCIILALEHLHKNDIVYRDLKPENVLIDAEGFAKITDFGLSKENIVDNTSARTFCGTPEYLAPEILLRQGHGQAVDWWSLGCIIYEMLTGLPPFYMNHRPEMRRKILSEEIKYSPTMSAEVKDLLQGLLQKDPEQRLGSGDLGADEIKTHPWFTTLDWFLLENKLIQPPFVPNVCGPADIKYFSREFTNSPARDSVCFDSTAQTGACSPTYDGFSFTASPPSQNPLMQIEENSNSDEYIFQMS</sequence>
<evidence type="ECO:0000256" key="9">
    <source>
        <dbReference type="ARBA" id="ARBA00048679"/>
    </source>
</evidence>
<dbReference type="SMART" id="SM00220">
    <property type="entry name" value="S_TKc"/>
    <property type="match status" value="1"/>
</dbReference>
<evidence type="ECO:0000256" key="4">
    <source>
        <dbReference type="ARBA" id="ARBA00022679"/>
    </source>
</evidence>
<feature type="binding site" evidence="10">
    <location>
        <position position="53"/>
    </location>
    <ligand>
        <name>ATP</name>
        <dbReference type="ChEBI" id="CHEBI:30616"/>
    </ligand>
</feature>
<dbReference type="InterPro" id="IPR008271">
    <property type="entry name" value="Ser/Thr_kinase_AS"/>
</dbReference>
<dbReference type="PANTHER" id="PTHR24351">
    <property type="entry name" value="RIBOSOMAL PROTEIN S6 KINASE"/>
    <property type="match status" value="1"/>
</dbReference>
<evidence type="ECO:0000256" key="8">
    <source>
        <dbReference type="ARBA" id="ARBA00047899"/>
    </source>
</evidence>
<dbReference type="SUPFAM" id="SSF56112">
    <property type="entry name" value="Protein kinase-like (PK-like)"/>
    <property type="match status" value="1"/>
</dbReference>
<keyword evidence="15" id="KW-1185">Reference proteome</keyword>
<dbReference type="PROSITE" id="PS00108">
    <property type="entry name" value="PROTEIN_KINASE_ST"/>
    <property type="match status" value="1"/>
</dbReference>
<comment type="similarity">
    <text evidence="11">Belongs to the protein kinase superfamily.</text>
</comment>
<evidence type="ECO:0000256" key="5">
    <source>
        <dbReference type="ARBA" id="ARBA00022741"/>
    </source>
</evidence>
<dbReference type="InterPro" id="IPR017441">
    <property type="entry name" value="Protein_kinase_ATP_BS"/>
</dbReference>
<evidence type="ECO:0000256" key="2">
    <source>
        <dbReference type="ARBA" id="ARBA00022527"/>
    </source>
</evidence>
<dbReference type="GO" id="GO:0005524">
    <property type="term" value="F:ATP binding"/>
    <property type="evidence" value="ECO:0007669"/>
    <property type="project" value="UniProtKB-UniRule"/>
</dbReference>
<dbReference type="GO" id="GO:0004674">
    <property type="term" value="F:protein serine/threonine kinase activity"/>
    <property type="evidence" value="ECO:0007669"/>
    <property type="project" value="UniProtKB-KW"/>
</dbReference>
<evidence type="ECO:0000313" key="14">
    <source>
        <dbReference type="EMBL" id="CAG9312432.1"/>
    </source>
</evidence>
<dbReference type="InterPro" id="IPR000961">
    <property type="entry name" value="AGC-kinase_C"/>
</dbReference>
<dbReference type="AlphaFoldDB" id="A0AAU9IG27"/>
<dbReference type="EC" id="2.7.11.1" evidence="1"/>
<comment type="caution">
    <text evidence="14">The sequence shown here is derived from an EMBL/GenBank/DDBJ whole genome shotgun (WGS) entry which is preliminary data.</text>
</comment>
<dbReference type="SMART" id="SM00133">
    <property type="entry name" value="S_TK_X"/>
    <property type="match status" value="1"/>
</dbReference>
<evidence type="ECO:0000256" key="6">
    <source>
        <dbReference type="ARBA" id="ARBA00022777"/>
    </source>
</evidence>
<evidence type="ECO:0000313" key="15">
    <source>
        <dbReference type="Proteomes" id="UP001162131"/>
    </source>
</evidence>
<dbReference type="InterPro" id="IPR000719">
    <property type="entry name" value="Prot_kinase_dom"/>
</dbReference>
<protein>
    <recommendedName>
        <fullName evidence="1">non-specific serine/threonine protein kinase</fullName>
        <ecNumber evidence="1">2.7.11.1</ecNumber>
    </recommendedName>
</protein>
<dbReference type="EMBL" id="CAJZBQ010000006">
    <property type="protein sequence ID" value="CAG9312432.1"/>
    <property type="molecule type" value="Genomic_DNA"/>
</dbReference>
<dbReference type="PROSITE" id="PS00107">
    <property type="entry name" value="PROTEIN_KINASE_ATP"/>
    <property type="match status" value="1"/>
</dbReference>
<keyword evidence="5 10" id="KW-0547">Nucleotide-binding</keyword>
<dbReference type="InterPro" id="IPR045270">
    <property type="entry name" value="STKc_AGC"/>
</dbReference>
<dbReference type="InterPro" id="IPR011009">
    <property type="entry name" value="Kinase-like_dom_sf"/>
</dbReference>
<keyword evidence="4" id="KW-0808">Transferase</keyword>
<dbReference type="Gene3D" id="3.30.200.20">
    <property type="entry name" value="Phosphorylase Kinase, domain 1"/>
    <property type="match status" value="1"/>
</dbReference>
<dbReference type="PROSITE" id="PS51285">
    <property type="entry name" value="AGC_KINASE_CTER"/>
    <property type="match status" value="1"/>
</dbReference>
<keyword evidence="3" id="KW-0597">Phosphoprotein</keyword>
<dbReference type="FunFam" id="3.30.200.20:FF:000048">
    <property type="entry name" value="Non-specific serine/threonine protein kinase"/>
    <property type="match status" value="1"/>
</dbReference>
<feature type="domain" description="AGC-kinase C-terminal" evidence="13">
    <location>
        <begin position="272"/>
        <end position="344"/>
    </location>
</feature>
<accession>A0AAU9IG27</accession>
<dbReference type="Pfam" id="PF00069">
    <property type="entry name" value="Pkinase"/>
    <property type="match status" value="1"/>
</dbReference>
<keyword evidence="6" id="KW-0418">Kinase</keyword>
<reference evidence="14" key="1">
    <citation type="submission" date="2021-09" db="EMBL/GenBank/DDBJ databases">
        <authorList>
            <consortium name="AG Swart"/>
            <person name="Singh M."/>
            <person name="Singh A."/>
            <person name="Seah K."/>
            <person name="Emmerich C."/>
        </authorList>
    </citation>
    <scope>NUCLEOTIDE SEQUENCE</scope>
    <source>
        <strain evidence="14">ATCC30299</strain>
    </source>
</reference>
<evidence type="ECO:0000256" key="1">
    <source>
        <dbReference type="ARBA" id="ARBA00012513"/>
    </source>
</evidence>
<proteinExistence type="inferred from homology"/>
<dbReference type="Proteomes" id="UP001162131">
    <property type="component" value="Unassembled WGS sequence"/>
</dbReference>
<organism evidence="14 15">
    <name type="scientific">Blepharisma stoltei</name>
    <dbReference type="NCBI Taxonomy" id="1481888"/>
    <lineage>
        <taxon>Eukaryota</taxon>
        <taxon>Sar</taxon>
        <taxon>Alveolata</taxon>
        <taxon>Ciliophora</taxon>
        <taxon>Postciliodesmatophora</taxon>
        <taxon>Heterotrichea</taxon>
        <taxon>Heterotrichida</taxon>
        <taxon>Blepharismidae</taxon>
        <taxon>Blepharisma</taxon>
    </lineage>
</organism>
<evidence type="ECO:0000256" key="7">
    <source>
        <dbReference type="ARBA" id="ARBA00022840"/>
    </source>
</evidence>
<dbReference type="Gene3D" id="1.10.510.10">
    <property type="entry name" value="Transferase(Phosphotransferase) domain 1"/>
    <property type="match status" value="1"/>
</dbReference>